<proteinExistence type="predicted"/>
<dbReference type="Pfam" id="PF00887">
    <property type="entry name" value="ACBP"/>
    <property type="match status" value="1"/>
</dbReference>
<dbReference type="SUPFAM" id="SSF47027">
    <property type="entry name" value="Acyl-CoA binding protein"/>
    <property type="match status" value="1"/>
</dbReference>
<reference evidence="5" key="1">
    <citation type="journal article" date="2019" name="Int. J. Syst. Evol. Microbiol.">
        <title>The Global Catalogue of Microorganisms (GCM) 10K type strain sequencing project: providing services to taxonomists for standard genome sequencing and annotation.</title>
        <authorList>
            <consortium name="The Broad Institute Genomics Platform"/>
            <consortium name="The Broad Institute Genome Sequencing Center for Infectious Disease"/>
            <person name="Wu L."/>
            <person name="Ma J."/>
        </authorList>
    </citation>
    <scope>NUCLEOTIDE SEQUENCE [LARGE SCALE GENOMIC DNA]</scope>
    <source>
        <strain evidence="5">JCM 17809</strain>
    </source>
</reference>
<evidence type="ECO:0000313" key="4">
    <source>
        <dbReference type="EMBL" id="GAA4403643.1"/>
    </source>
</evidence>
<evidence type="ECO:0000259" key="3">
    <source>
        <dbReference type="PROSITE" id="PS51228"/>
    </source>
</evidence>
<feature type="compositionally biased region" description="Basic and acidic residues" evidence="2">
    <location>
        <begin position="1"/>
        <end position="15"/>
    </location>
</feature>
<dbReference type="PRINTS" id="PR00689">
    <property type="entry name" value="ACOABINDINGP"/>
</dbReference>
<evidence type="ECO:0000256" key="1">
    <source>
        <dbReference type="ARBA" id="ARBA00023121"/>
    </source>
</evidence>
<keyword evidence="5" id="KW-1185">Reference proteome</keyword>
<dbReference type="Proteomes" id="UP001500945">
    <property type="component" value="Unassembled WGS sequence"/>
</dbReference>
<organism evidence="4 5">
    <name type="scientific">Fodinibacter luteus</name>
    <dbReference type="NCBI Taxonomy" id="552064"/>
    <lineage>
        <taxon>Bacteria</taxon>
        <taxon>Bacillati</taxon>
        <taxon>Actinomycetota</taxon>
        <taxon>Actinomycetes</taxon>
        <taxon>Micrococcales</taxon>
        <taxon>Intrasporangiaceae</taxon>
        <taxon>Fodinibacter (ex Wang et al. 2009)</taxon>
    </lineage>
</organism>
<dbReference type="InterPro" id="IPR035984">
    <property type="entry name" value="Acyl-CoA-binding_sf"/>
</dbReference>
<dbReference type="Gene3D" id="1.20.80.10">
    <property type="match status" value="1"/>
</dbReference>
<dbReference type="InterPro" id="IPR022408">
    <property type="entry name" value="Acyl-CoA-binding_prot_CS"/>
</dbReference>
<dbReference type="PANTHER" id="PTHR23310:SF62">
    <property type="entry name" value="ACYL-COA BINDING PROTEIN 1, ISOFORM A"/>
    <property type="match status" value="1"/>
</dbReference>
<dbReference type="PROSITE" id="PS00880">
    <property type="entry name" value="ACB_1"/>
    <property type="match status" value="1"/>
</dbReference>
<feature type="region of interest" description="Disordered" evidence="2">
    <location>
        <begin position="1"/>
        <end position="21"/>
    </location>
</feature>
<comment type="caution">
    <text evidence="4">The sequence shown here is derived from an EMBL/GenBank/DDBJ whole genome shotgun (WGS) entry which is preliminary data.</text>
</comment>
<sequence>MATEDEFHAASEDVKTLASDPGNDAKLKLYALYKQATEGDVQGSRPGLMDFVGRAKYDAWAKLQGTSADDARDQYVAFVRSLGA</sequence>
<dbReference type="PANTHER" id="PTHR23310">
    <property type="entry name" value="ACYL-COA-BINDING PROTEIN, ACBP"/>
    <property type="match status" value="1"/>
</dbReference>
<dbReference type="RefSeq" id="WP_345204256.1">
    <property type="nucleotide sequence ID" value="NZ_BAABGM010000010.1"/>
</dbReference>
<dbReference type="InterPro" id="IPR014352">
    <property type="entry name" value="FERM/acyl-CoA-bd_prot_sf"/>
</dbReference>
<dbReference type="InterPro" id="IPR000582">
    <property type="entry name" value="Acyl-CoA-binding_protein"/>
</dbReference>
<dbReference type="EMBL" id="BAABGM010000010">
    <property type="protein sequence ID" value="GAA4403643.1"/>
    <property type="molecule type" value="Genomic_DNA"/>
</dbReference>
<protein>
    <submittedName>
        <fullName evidence="4">Acyl-CoA-binding protein</fullName>
    </submittedName>
</protein>
<dbReference type="PROSITE" id="PS51228">
    <property type="entry name" value="ACB_2"/>
    <property type="match status" value="1"/>
</dbReference>
<keyword evidence="1" id="KW-0446">Lipid-binding</keyword>
<name>A0ABP8KD18_9MICO</name>
<gene>
    <name evidence="4" type="ORF">GCM10023168_15350</name>
</gene>
<evidence type="ECO:0000256" key="2">
    <source>
        <dbReference type="SAM" id="MobiDB-lite"/>
    </source>
</evidence>
<evidence type="ECO:0000313" key="5">
    <source>
        <dbReference type="Proteomes" id="UP001500945"/>
    </source>
</evidence>
<feature type="domain" description="ACB" evidence="3">
    <location>
        <begin position="3"/>
        <end position="84"/>
    </location>
</feature>
<accession>A0ABP8KD18</accession>